<keyword evidence="1" id="KW-0812">Transmembrane</keyword>
<dbReference type="Proteomes" id="UP001144323">
    <property type="component" value="Unassembled WGS sequence"/>
</dbReference>
<keyword evidence="1" id="KW-1133">Transmembrane helix</keyword>
<protein>
    <submittedName>
        <fullName evidence="2">Uncharacterized protein</fullName>
    </submittedName>
</protein>
<sequence length="330" mass="34420">MPYFTIPTYYPPPPPKIPTVQPGAVSTGTFSGTYGSYTSSSSNGPGPGCEDWGKKSFVTALSASVKGPLDGTTNVATMASYAVPVNPSFINNATKQAVALAVGSPLQSDVTVALPLNTQLASVLGAKGFPSNCYNFLLGELGAAYNVAGVRTETVDLQLTMTVRVPSPAPAGDLYFGLYNIPATGSFQKLTLKVTKNAADVVFDQTYYSFASFKTALENKAFLIQTLTADTPLPVKIAVTEVLGKGQGANFQIMVADPPAMPAVAAASLNKAQGALNSTGVNSDNFLAPSGKRMLIESDFVPALAISGCVILVGIMMTSGLWRVRKPRDL</sequence>
<evidence type="ECO:0000313" key="2">
    <source>
        <dbReference type="EMBL" id="GLI93487.1"/>
    </source>
</evidence>
<dbReference type="AlphaFoldDB" id="A0A9W6LSG9"/>
<feature type="transmembrane region" description="Helical" evidence="1">
    <location>
        <begin position="300"/>
        <end position="322"/>
    </location>
</feature>
<dbReference type="EMBL" id="BSEC01000001">
    <property type="protein sequence ID" value="GLI93487.1"/>
    <property type="molecule type" value="Genomic_DNA"/>
</dbReference>
<keyword evidence="3" id="KW-1185">Reference proteome</keyword>
<evidence type="ECO:0000313" key="3">
    <source>
        <dbReference type="Proteomes" id="UP001144323"/>
    </source>
</evidence>
<evidence type="ECO:0000256" key="1">
    <source>
        <dbReference type="SAM" id="Phobius"/>
    </source>
</evidence>
<comment type="caution">
    <text evidence="2">The sequence shown here is derived from an EMBL/GenBank/DDBJ whole genome shotgun (WGS) entry which is preliminary data.</text>
</comment>
<dbReference type="RefSeq" id="WP_281803327.1">
    <property type="nucleotide sequence ID" value="NZ_BSEC01000001.1"/>
</dbReference>
<organism evidence="2 3">
    <name type="scientific">Methylocystis echinoides</name>
    <dbReference type="NCBI Taxonomy" id="29468"/>
    <lineage>
        <taxon>Bacteria</taxon>
        <taxon>Pseudomonadati</taxon>
        <taxon>Pseudomonadota</taxon>
        <taxon>Alphaproteobacteria</taxon>
        <taxon>Hyphomicrobiales</taxon>
        <taxon>Methylocystaceae</taxon>
        <taxon>Methylocystis</taxon>
    </lineage>
</organism>
<accession>A0A9W6LSG9</accession>
<keyword evidence="1" id="KW-0472">Membrane</keyword>
<gene>
    <name evidence="2" type="ORF">LMG27198_24790</name>
</gene>
<proteinExistence type="predicted"/>
<name>A0A9W6LSG9_9HYPH</name>
<reference evidence="2" key="1">
    <citation type="journal article" date="2023" name="Int. J. Syst. Evol. Microbiol.">
        <title>Methylocystis iwaonis sp. nov., a type II methane-oxidizing bacterium from surface soil of a rice paddy field in Japan, and emended description of the genus Methylocystis (ex Whittenbury et al. 1970) Bowman et al. 1993.</title>
        <authorList>
            <person name="Kaise H."/>
            <person name="Sawadogo J.B."/>
            <person name="Alam M.S."/>
            <person name="Ueno C."/>
            <person name="Dianou D."/>
            <person name="Shinjo R."/>
            <person name="Asakawa S."/>
        </authorList>
    </citation>
    <scope>NUCLEOTIDE SEQUENCE</scope>
    <source>
        <strain evidence="2">LMG27198</strain>
    </source>
</reference>